<dbReference type="EMBL" id="PYMB01000001">
    <property type="protein sequence ID" value="PSW15771.1"/>
    <property type="molecule type" value="Genomic_DNA"/>
</dbReference>
<proteinExistence type="predicted"/>
<organism evidence="1 2">
    <name type="scientific">Photobacterium rosenbergii</name>
    <dbReference type="NCBI Taxonomy" id="294936"/>
    <lineage>
        <taxon>Bacteria</taxon>
        <taxon>Pseudomonadati</taxon>
        <taxon>Pseudomonadota</taxon>
        <taxon>Gammaproteobacteria</taxon>
        <taxon>Vibrionales</taxon>
        <taxon>Vibrionaceae</taxon>
        <taxon>Photobacterium</taxon>
    </lineage>
</organism>
<dbReference type="InterPro" id="IPR011010">
    <property type="entry name" value="DNA_brk_join_enz"/>
</dbReference>
<evidence type="ECO:0000313" key="2">
    <source>
        <dbReference type="Proteomes" id="UP000241346"/>
    </source>
</evidence>
<reference evidence="1 2" key="1">
    <citation type="submission" date="2018-03" db="EMBL/GenBank/DDBJ databases">
        <title>Whole genome sequencing of Histamine producing bacteria.</title>
        <authorList>
            <person name="Butler K."/>
        </authorList>
    </citation>
    <scope>NUCLEOTIDE SEQUENCE [LARGE SCALE GENOMIC DNA]</scope>
    <source>
        <strain evidence="1 2">DSM 19138</strain>
    </source>
</reference>
<evidence type="ECO:0000313" key="1">
    <source>
        <dbReference type="EMBL" id="PSW15771.1"/>
    </source>
</evidence>
<dbReference type="Proteomes" id="UP000241346">
    <property type="component" value="Unassembled WGS sequence"/>
</dbReference>
<dbReference type="AlphaFoldDB" id="A0A2T3NJT1"/>
<accession>A0A2T3NJT1</accession>
<sequence>MRISRCRSERKNPNARNFGLGSRNILKAAKNALREKQGSQVIGIATIHIQLSRFGHFADWLKSHYTINDMRKIQRSHLMAYAEHLRQRVEDPLDRMDSYTTAANNLSAINTVLTQARGDQSVRFTASQAKYPERDDILRDSKTITYENHVKARAMVEPRLAAQMGLMREFGARFEGSCKLNVKEAYSLAIRYGYIRIDCEKNHTPRIVTVRHANQIKALEDALPFQGNHHSLIPADKSYAEYSSHCYRQLSKIDGYLAHSERRYFAQTLYSEAIKSLTHIKGVQCPVVANVQHGKAHHIYLAEKLNVSLKEAKAIDKAAREIVTKELGHKRISITNSYIG</sequence>
<dbReference type="SUPFAM" id="SSF56349">
    <property type="entry name" value="DNA breaking-rejoining enzymes"/>
    <property type="match status" value="1"/>
</dbReference>
<dbReference type="GO" id="GO:0003677">
    <property type="term" value="F:DNA binding"/>
    <property type="evidence" value="ECO:0007669"/>
    <property type="project" value="InterPro"/>
</dbReference>
<name>A0A2T3NJT1_9GAMM</name>
<protein>
    <submittedName>
        <fullName evidence="1">Integrase</fullName>
    </submittedName>
</protein>
<dbReference type="RefSeq" id="WP_107296389.1">
    <property type="nucleotide sequence ID" value="NZ_PYMB01000001.1"/>
</dbReference>
<gene>
    <name evidence="1" type="ORF">C9J01_01780</name>
</gene>
<dbReference type="OrthoDB" id="5394387at2"/>
<comment type="caution">
    <text evidence="1">The sequence shown here is derived from an EMBL/GenBank/DDBJ whole genome shotgun (WGS) entry which is preliminary data.</text>
</comment>